<proteinExistence type="predicted"/>
<dbReference type="GO" id="GO:0005643">
    <property type="term" value="C:nuclear pore"/>
    <property type="evidence" value="ECO:0007669"/>
    <property type="project" value="UniProtKB-SubCell"/>
</dbReference>
<comment type="subcellular location">
    <subcellularLocation>
        <location evidence="1">Nucleus</location>
        <location evidence="1">Nuclear pore complex</location>
    </subcellularLocation>
</comment>
<dbReference type="Gene3D" id="2.30.29.30">
    <property type="entry name" value="Pleckstrin-homology domain (PH domain)/Phosphotyrosine-binding domain (PTB)"/>
    <property type="match status" value="1"/>
</dbReference>
<feature type="region of interest" description="Disordered" evidence="10">
    <location>
        <begin position="172"/>
        <end position="210"/>
    </location>
</feature>
<evidence type="ECO:0000256" key="2">
    <source>
        <dbReference type="ARBA" id="ARBA00022448"/>
    </source>
</evidence>
<feature type="compositionally biased region" description="Polar residues" evidence="10">
    <location>
        <begin position="271"/>
        <end position="286"/>
    </location>
</feature>
<keyword evidence="9" id="KW-0539">Nucleus</keyword>
<dbReference type="GO" id="GO:0051028">
    <property type="term" value="P:mRNA transport"/>
    <property type="evidence" value="ECO:0007669"/>
    <property type="project" value="UniProtKB-KW"/>
</dbReference>
<dbReference type="InterPro" id="IPR015007">
    <property type="entry name" value="NUP2/50/61"/>
</dbReference>
<keyword evidence="4" id="KW-0509">mRNA transport</keyword>
<evidence type="ECO:0000313" key="12">
    <source>
        <dbReference type="EMBL" id="KAK7793527.1"/>
    </source>
</evidence>
<organism evidence="12 13">
    <name type="scientific">Gryllus longicercus</name>
    <dbReference type="NCBI Taxonomy" id="2509291"/>
    <lineage>
        <taxon>Eukaryota</taxon>
        <taxon>Metazoa</taxon>
        <taxon>Ecdysozoa</taxon>
        <taxon>Arthropoda</taxon>
        <taxon>Hexapoda</taxon>
        <taxon>Insecta</taxon>
        <taxon>Pterygota</taxon>
        <taxon>Neoptera</taxon>
        <taxon>Polyneoptera</taxon>
        <taxon>Orthoptera</taxon>
        <taxon>Ensifera</taxon>
        <taxon>Gryllidea</taxon>
        <taxon>Grylloidea</taxon>
        <taxon>Gryllidae</taxon>
        <taxon>Gryllinae</taxon>
        <taxon>Gryllus</taxon>
    </lineage>
</organism>
<evidence type="ECO:0000259" key="11">
    <source>
        <dbReference type="SMART" id="SM00160"/>
    </source>
</evidence>
<gene>
    <name evidence="12" type="ORF">R5R35_010592</name>
</gene>
<feature type="domain" description="RanBD1" evidence="11">
    <location>
        <begin position="310"/>
        <end position="424"/>
    </location>
</feature>
<keyword evidence="6" id="KW-0007">Acetylation</keyword>
<feature type="region of interest" description="Disordered" evidence="10">
    <location>
        <begin position="266"/>
        <end position="307"/>
    </location>
</feature>
<evidence type="ECO:0000256" key="10">
    <source>
        <dbReference type="SAM" id="MobiDB-lite"/>
    </source>
</evidence>
<evidence type="ECO:0000256" key="4">
    <source>
        <dbReference type="ARBA" id="ARBA00022816"/>
    </source>
</evidence>
<evidence type="ECO:0000256" key="5">
    <source>
        <dbReference type="ARBA" id="ARBA00022927"/>
    </source>
</evidence>
<dbReference type="CDD" id="cd13170">
    <property type="entry name" value="RanBD_NUP50"/>
    <property type="match status" value="1"/>
</dbReference>
<dbReference type="InterPro" id="IPR045255">
    <property type="entry name" value="RanBP1-like"/>
</dbReference>
<keyword evidence="3" id="KW-0677">Repeat</keyword>
<keyword evidence="8" id="KW-0906">Nuclear pore complex</keyword>
<accession>A0AAN9VN97</accession>
<dbReference type="PANTHER" id="PTHR23138">
    <property type="entry name" value="RAN BINDING PROTEIN"/>
    <property type="match status" value="1"/>
</dbReference>
<dbReference type="EMBL" id="JAZDUA010000375">
    <property type="protein sequence ID" value="KAK7793527.1"/>
    <property type="molecule type" value="Genomic_DNA"/>
</dbReference>
<dbReference type="GO" id="GO:0006606">
    <property type="term" value="P:protein import into nucleus"/>
    <property type="evidence" value="ECO:0007669"/>
    <property type="project" value="TreeGrafter"/>
</dbReference>
<sequence length="426" mass="46788">MPKRIATSELNHDNWNEEEAPEEAGTFQKAAPDVIEKRVIRNARRRVVGGSGSGSAQSVFAGFQGFGKTTENPAVFNFLKKSNATSENTGVQSKIEPSSHTPMFKQPVKEVPVSEQDPLQPSPPFTVSYLGAIKKLNECFIKHIQTCFEEKQFIILSPCFRDYEQHLKSILPLNDSNNKGEGENKVLQENTEPSSKKEDHEDETSSNVFSAKKTNFSSSANAEVTPGSGFKFFVSDGSKSLPNSNAVTLGTIPPLSASAKKQFPWSGGWGSNSPNQLVTSEPTNESPKGESAGASEEPTDESDVPPKVEFKQVVEDGAIYSRRCKVFVKTDANYHDHGVGMLFLKPVESGKKTQLIVRADTSLGNLLLNTLLSADMTMQRMGNNNVMLICLPTPEFKTDKPLPVLLRVKTSEDADELLQKLKEFKK</sequence>
<keyword evidence="7" id="KW-0811">Translocation</keyword>
<dbReference type="Pfam" id="PF00638">
    <property type="entry name" value="Ran_BP1"/>
    <property type="match status" value="1"/>
</dbReference>
<dbReference type="InterPro" id="IPR011993">
    <property type="entry name" value="PH-like_dom_sf"/>
</dbReference>
<reference evidence="12 13" key="1">
    <citation type="submission" date="2024-03" db="EMBL/GenBank/DDBJ databases">
        <title>The genome assembly and annotation of the cricket Gryllus longicercus Weissman &amp; Gray.</title>
        <authorList>
            <person name="Szrajer S."/>
            <person name="Gray D."/>
            <person name="Ylla G."/>
        </authorList>
    </citation>
    <scope>NUCLEOTIDE SEQUENCE [LARGE SCALE GENOMIC DNA]</scope>
    <source>
        <strain evidence="12">DAG 2021-001</strain>
        <tissue evidence="12">Whole body minus gut</tissue>
    </source>
</reference>
<evidence type="ECO:0000313" key="13">
    <source>
        <dbReference type="Proteomes" id="UP001378592"/>
    </source>
</evidence>
<name>A0AAN9VN97_9ORTH</name>
<comment type="caution">
    <text evidence="12">The sequence shown here is derived from an EMBL/GenBank/DDBJ whole genome shotgun (WGS) entry which is preliminary data.</text>
</comment>
<evidence type="ECO:0000256" key="7">
    <source>
        <dbReference type="ARBA" id="ARBA00023010"/>
    </source>
</evidence>
<dbReference type="AlphaFoldDB" id="A0AAN9VN97"/>
<evidence type="ECO:0000256" key="6">
    <source>
        <dbReference type="ARBA" id="ARBA00022990"/>
    </source>
</evidence>
<keyword evidence="13" id="KW-1185">Reference proteome</keyword>
<dbReference type="SUPFAM" id="SSF50729">
    <property type="entry name" value="PH domain-like"/>
    <property type="match status" value="1"/>
</dbReference>
<dbReference type="InterPro" id="IPR000156">
    <property type="entry name" value="Ran_bind_dom"/>
</dbReference>
<evidence type="ECO:0000256" key="8">
    <source>
        <dbReference type="ARBA" id="ARBA00023132"/>
    </source>
</evidence>
<dbReference type="Pfam" id="PF08911">
    <property type="entry name" value="NUP50"/>
    <property type="match status" value="1"/>
</dbReference>
<evidence type="ECO:0000256" key="3">
    <source>
        <dbReference type="ARBA" id="ARBA00022737"/>
    </source>
</evidence>
<protein>
    <recommendedName>
        <fullName evidence="11">RanBD1 domain-containing protein</fullName>
    </recommendedName>
</protein>
<keyword evidence="5" id="KW-0653">Protein transport</keyword>
<dbReference type="Proteomes" id="UP001378592">
    <property type="component" value="Unassembled WGS sequence"/>
</dbReference>
<evidence type="ECO:0000256" key="9">
    <source>
        <dbReference type="ARBA" id="ARBA00023242"/>
    </source>
</evidence>
<dbReference type="SMART" id="SM00160">
    <property type="entry name" value="RanBD"/>
    <property type="match status" value="1"/>
</dbReference>
<feature type="region of interest" description="Disordered" evidence="10">
    <location>
        <begin position="1"/>
        <end position="30"/>
    </location>
</feature>
<keyword evidence="2" id="KW-0813">Transport</keyword>
<dbReference type="PANTHER" id="PTHR23138:SF141">
    <property type="entry name" value="NUCLEAR PORE COMPLEX PROTEIN NUP50"/>
    <property type="match status" value="1"/>
</dbReference>
<evidence type="ECO:0000256" key="1">
    <source>
        <dbReference type="ARBA" id="ARBA00004567"/>
    </source>
</evidence>